<dbReference type="OrthoDB" id="8249012at2759"/>
<proteinExistence type="predicted"/>
<feature type="compositionally biased region" description="Basic and acidic residues" evidence="1">
    <location>
        <begin position="240"/>
        <end position="257"/>
    </location>
</feature>
<accession>A0A0F4G6W4</accession>
<evidence type="ECO:0000313" key="3">
    <source>
        <dbReference type="Proteomes" id="UP000033647"/>
    </source>
</evidence>
<sequence length="257" mass="28259">MASSFPALSAAALKTCIETNLPLYSSIVPAKLTKLDDTRYNLQPSTKDDTSTSAPALSKKDLITLVEWKLSHGTFRPALKNLVASNPDNITTDTIREAYALIPDGTIAESDVKASLTVLTKLRGIGPATASLVLSVLRRDEIPFFSDELFRWSMWEQGKGKGWDRPIKYSVKEYLELFRLVAEAREKADGEVKAVELEKVAYVLSTSGGGKAGNKRAAMDEGSDEAKPEVHEKKKVKVVTKPERRSTRSLTKTEAED</sequence>
<evidence type="ECO:0000256" key="1">
    <source>
        <dbReference type="SAM" id="MobiDB-lite"/>
    </source>
</evidence>
<dbReference type="GO" id="GO:0006281">
    <property type="term" value="P:DNA repair"/>
    <property type="evidence" value="ECO:0007669"/>
    <property type="project" value="InterPro"/>
</dbReference>
<dbReference type="InterPro" id="IPR011257">
    <property type="entry name" value="DNA_glycosylase"/>
</dbReference>
<feature type="region of interest" description="Disordered" evidence="1">
    <location>
        <begin position="207"/>
        <end position="257"/>
    </location>
</feature>
<reference evidence="2 3" key="1">
    <citation type="submission" date="2015-03" db="EMBL/GenBank/DDBJ databases">
        <title>RNA-seq based gene annotation and comparative genomics of four Zymoseptoria species reveal species-specific pathogenicity related genes and transposable element activity.</title>
        <authorList>
            <person name="Grandaubert J."/>
            <person name="Bhattacharyya A."/>
            <person name="Stukenbrock E.H."/>
        </authorList>
    </citation>
    <scope>NUCLEOTIDE SEQUENCE [LARGE SCALE GENOMIC DNA]</scope>
    <source>
        <strain evidence="2 3">Zb18110</strain>
    </source>
</reference>
<comment type="caution">
    <text evidence="2">The sequence shown here is derived from an EMBL/GenBank/DDBJ whole genome shotgun (WGS) entry which is preliminary data.</text>
</comment>
<dbReference type="PANTHER" id="PTHR21521:SF0">
    <property type="entry name" value="AMUN, ISOFORM A"/>
    <property type="match status" value="1"/>
</dbReference>
<dbReference type="AlphaFoldDB" id="A0A0F4G6W4"/>
<evidence type="ECO:0000313" key="2">
    <source>
        <dbReference type="EMBL" id="KJX92777.1"/>
    </source>
</evidence>
<name>A0A0F4G6W4_9PEZI</name>
<dbReference type="PANTHER" id="PTHR21521">
    <property type="entry name" value="AMUN, ISOFORM A"/>
    <property type="match status" value="1"/>
</dbReference>
<keyword evidence="3" id="KW-1185">Reference proteome</keyword>
<organism evidence="2 3">
    <name type="scientific">Zymoseptoria brevis</name>
    <dbReference type="NCBI Taxonomy" id="1047168"/>
    <lineage>
        <taxon>Eukaryota</taxon>
        <taxon>Fungi</taxon>
        <taxon>Dikarya</taxon>
        <taxon>Ascomycota</taxon>
        <taxon>Pezizomycotina</taxon>
        <taxon>Dothideomycetes</taxon>
        <taxon>Dothideomycetidae</taxon>
        <taxon>Mycosphaerellales</taxon>
        <taxon>Mycosphaerellaceae</taxon>
        <taxon>Zymoseptoria</taxon>
    </lineage>
</organism>
<dbReference type="SUPFAM" id="SSF48150">
    <property type="entry name" value="DNA-glycosylase"/>
    <property type="match status" value="1"/>
</dbReference>
<gene>
    <name evidence="2" type="ORF">TI39_contig5825g00003</name>
</gene>
<dbReference type="STRING" id="1047168.A0A0F4G6W4"/>
<dbReference type="EMBL" id="LAFY01005780">
    <property type="protein sequence ID" value="KJX92777.1"/>
    <property type="molecule type" value="Genomic_DNA"/>
</dbReference>
<dbReference type="GO" id="GO:0003824">
    <property type="term" value="F:catalytic activity"/>
    <property type="evidence" value="ECO:0007669"/>
    <property type="project" value="InterPro"/>
</dbReference>
<protein>
    <submittedName>
        <fullName evidence="2">Uncharacterized protein</fullName>
    </submittedName>
</protein>
<dbReference type="Proteomes" id="UP000033647">
    <property type="component" value="Unassembled WGS sequence"/>
</dbReference>